<name>A0ABT5KQ44_9BURK</name>
<gene>
    <name evidence="2" type="ORF">PRZ01_07500</name>
</gene>
<dbReference type="EMBL" id="JAQQXS010000005">
    <property type="protein sequence ID" value="MDC8785034.1"/>
    <property type="molecule type" value="Genomic_DNA"/>
</dbReference>
<dbReference type="RefSeq" id="WP_273596148.1">
    <property type="nucleotide sequence ID" value="NZ_JAQQXS010000005.1"/>
</dbReference>
<evidence type="ECO:0000313" key="3">
    <source>
        <dbReference type="Proteomes" id="UP001219862"/>
    </source>
</evidence>
<organism evidence="2 3">
    <name type="scientific">Roseateles koreensis</name>
    <dbReference type="NCBI Taxonomy" id="2987526"/>
    <lineage>
        <taxon>Bacteria</taxon>
        <taxon>Pseudomonadati</taxon>
        <taxon>Pseudomonadota</taxon>
        <taxon>Betaproteobacteria</taxon>
        <taxon>Burkholderiales</taxon>
        <taxon>Sphaerotilaceae</taxon>
        <taxon>Roseateles</taxon>
    </lineage>
</organism>
<proteinExistence type="predicted"/>
<feature type="chain" id="PRO_5047098381" evidence="1">
    <location>
        <begin position="39"/>
        <end position="317"/>
    </location>
</feature>
<reference evidence="2 3" key="1">
    <citation type="submission" date="2022-10" db="EMBL/GenBank/DDBJ databases">
        <title>paucibacter sp. hw8 Genome sequencing.</title>
        <authorList>
            <person name="Park S."/>
        </authorList>
    </citation>
    <scope>NUCLEOTIDE SEQUENCE [LARGE SCALE GENOMIC DNA]</scope>
    <source>
        <strain evidence="3">hw8</strain>
    </source>
</reference>
<evidence type="ECO:0000256" key="1">
    <source>
        <dbReference type="SAM" id="SignalP"/>
    </source>
</evidence>
<comment type="caution">
    <text evidence="2">The sequence shown here is derived from an EMBL/GenBank/DDBJ whole genome shotgun (WGS) entry which is preliminary data.</text>
</comment>
<protein>
    <submittedName>
        <fullName evidence="2">Uncharacterized protein</fullName>
    </submittedName>
</protein>
<accession>A0ABT5KQ44</accession>
<feature type="signal peptide" evidence="1">
    <location>
        <begin position="1"/>
        <end position="38"/>
    </location>
</feature>
<sequence length="317" mass="33177">MWRPLAFLKKSLAHRAAFVVSVHIAALGLAVFAAPAQASLQSISDDELATVHARDGFAFNLQGFSLNGSLSLRLGSSTDASGVSLNNISLSRSDDTANTYTDPYQLTLVQRGGGLPDKVVLSEPLNAQGLILWQFAADLELTDANSNTFKAGALLLQNLRSSGTTLEIAPNADADVQGIALGLGLRLDLGALTLRPRGRLDTTLIDDPTTAEQFTLRGLHLGAATADGQQLSPTGLWQLSSLSNQPLLINTVTAADGSTALHLNIAWPSAGQTAPVGSVLIDNISFKSDVGGNVDLGSSRIGGVQIQYLDIKLKSGR</sequence>
<keyword evidence="3" id="KW-1185">Reference proteome</keyword>
<keyword evidence="1" id="KW-0732">Signal</keyword>
<dbReference type="Proteomes" id="UP001219862">
    <property type="component" value="Unassembled WGS sequence"/>
</dbReference>
<evidence type="ECO:0000313" key="2">
    <source>
        <dbReference type="EMBL" id="MDC8785034.1"/>
    </source>
</evidence>